<evidence type="ECO:0000313" key="2">
    <source>
        <dbReference type="EMBL" id="MBB5092799.1"/>
    </source>
</evidence>
<evidence type="ECO:0000256" key="1">
    <source>
        <dbReference type="SAM" id="SignalP"/>
    </source>
</evidence>
<dbReference type="EMBL" id="JACHIL010000007">
    <property type="protein sequence ID" value="MBB5092799.1"/>
    <property type="molecule type" value="Genomic_DNA"/>
</dbReference>
<dbReference type="Proteomes" id="UP000531231">
    <property type="component" value="Unassembled WGS sequence"/>
</dbReference>
<feature type="signal peptide" evidence="1">
    <location>
        <begin position="1"/>
        <end position="24"/>
    </location>
</feature>
<proteinExistence type="predicted"/>
<accession>A0A7W8AN48</accession>
<keyword evidence="3" id="KW-1185">Reference proteome</keyword>
<name>A0A7W8AN48_9HYPH</name>
<dbReference type="RefSeq" id="WP_151157904.1">
    <property type="nucleotide sequence ID" value="NZ_JACHIL010000007.1"/>
</dbReference>
<protein>
    <submittedName>
        <fullName evidence="2">Uncharacterized protein</fullName>
    </submittedName>
</protein>
<sequence>MMVNYYRISLLAANVAQASAMAHAYEHSSNTAMAKVYSDNAVDDFVRIAHELGYRVEKIAEPALRAVA</sequence>
<gene>
    <name evidence="2" type="ORF">HNQ68_003362</name>
</gene>
<organism evidence="2 3">
    <name type="scientific">Pseudochrobactrum saccharolyticum</name>
    <dbReference type="NCBI Taxonomy" id="354352"/>
    <lineage>
        <taxon>Bacteria</taxon>
        <taxon>Pseudomonadati</taxon>
        <taxon>Pseudomonadota</taxon>
        <taxon>Alphaproteobacteria</taxon>
        <taxon>Hyphomicrobiales</taxon>
        <taxon>Brucellaceae</taxon>
        <taxon>Pseudochrobactrum</taxon>
    </lineage>
</organism>
<keyword evidence="1" id="KW-0732">Signal</keyword>
<feature type="chain" id="PRO_5030526724" evidence="1">
    <location>
        <begin position="25"/>
        <end position="68"/>
    </location>
</feature>
<comment type="caution">
    <text evidence="2">The sequence shown here is derived from an EMBL/GenBank/DDBJ whole genome shotgun (WGS) entry which is preliminary data.</text>
</comment>
<evidence type="ECO:0000313" key="3">
    <source>
        <dbReference type="Proteomes" id="UP000531231"/>
    </source>
</evidence>
<reference evidence="2 3" key="1">
    <citation type="submission" date="2020-08" db="EMBL/GenBank/DDBJ databases">
        <title>Genomic Encyclopedia of Type Strains, Phase IV (KMG-IV): sequencing the most valuable type-strain genomes for metagenomic binning, comparative biology and taxonomic classification.</title>
        <authorList>
            <person name="Goeker M."/>
        </authorList>
    </citation>
    <scope>NUCLEOTIDE SEQUENCE [LARGE SCALE GENOMIC DNA]</scope>
    <source>
        <strain evidence="2 3">DSM 25620</strain>
    </source>
</reference>
<dbReference type="AlphaFoldDB" id="A0A7W8AN48"/>